<gene>
    <name evidence="11" type="ORF">OTU49_001815</name>
</gene>
<keyword evidence="12" id="KW-1185">Reference proteome</keyword>
<evidence type="ECO:0000256" key="9">
    <source>
        <dbReference type="SAM" id="MobiDB-lite"/>
    </source>
</evidence>
<keyword evidence="3 10" id="KW-0812">Transmembrane</keyword>
<organism evidence="11 12">
    <name type="scientific">Cherax quadricarinatus</name>
    <name type="common">Australian red claw crayfish</name>
    <dbReference type="NCBI Taxonomy" id="27406"/>
    <lineage>
        <taxon>Eukaryota</taxon>
        <taxon>Metazoa</taxon>
        <taxon>Ecdysozoa</taxon>
        <taxon>Arthropoda</taxon>
        <taxon>Crustacea</taxon>
        <taxon>Multicrustacea</taxon>
        <taxon>Malacostraca</taxon>
        <taxon>Eumalacostraca</taxon>
        <taxon>Eucarida</taxon>
        <taxon>Decapoda</taxon>
        <taxon>Pleocyemata</taxon>
        <taxon>Astacidea</taxon>
        <taxon>Parastacoidea</taxon>
        <taxon>Parastacidae</taxon>
        <taxon>Cherax</taxon>
    </lineage>
</organism>
<evidence type="ECO:0000256" key="4">
    <source>
        <dbReference type="ARBA" id="ARBA00022968"/>
    </source>
</evidence>
<comment type="similarity">
    <text evidence="2">Belongs to the GOLM family.</text>
</comment>
<dbReference type="PRINTS" id="PR02084">
    <property type="entry name" value="GOLM1CASC4"/>
</dbReference>
<evidence type="ECO:0000256" key="3">
    <source>
        <dbReference type="ARBA" id="ARBA00022692"/>
    </source>
</evidence>
<keyword evidence="4" id="KW-0735">Signal-anchor</keyword>
<feature type="compositionally biased region" description="Basic and acidic residues" evidence="9">
    <location>
        <begin position="540"/>
        <end position="551"/>
    </location>
</feature>
<dbReference type="GO" id="GO:0016020">
    <property type="term" value="C:membrane"/>
    <property type="evidence" value="ECO:0007669"/>
    <property type="project" value="UniProtKB-SubCell"/>
</dbReference>
<evidence type="ECO:0000256" key="1">
    <source>
        <dbReference type="ARBA" id="ARBA00004606"/>
    </source>
</evidence>
<reference evidence="11 12" key="1">
    <citation type="journal article" date="2024" name="BMC Genomics">
        <title>Genome assembly of redclaw crayfish (Cherax quadricarinatus) provides insights into its immune adaptation and hypoxia tolerance.</title>
        <authorList>
            <person name="Liu Z."/>
            <person name="Zheng J."/>
            <person name="Li H."/>
            <person name="Fang K."/>
            <person name="Wang S."/>
            <person name="He J."/>
            <person name="Zhou D."/>
            <person name="Weng S."/>
            <person name="Chi M."/>
            <person name="Gu Z."/>
            <person name="He J."/>
            <person name="Li F."/>
            <person name="Wang M."/>
        </authorList>
    </citation>
    <scope>NUCLEOTIDE SEQUENCE [LARGE SCALE GENOMIC DNA]</scope>
    <source>
        <strain evidence="11">ZL_2023a</strain>
    </source>
</reference>
<dbReference type="Proteomes" id="UP001445076">
    <property type="component" value="Unassembled WGS sequence"/>
</dbReference>
<accession>A0AAW0XER5</accession>
<sequence length="573" mass="64459">VKMIRRGSGRTPPFILVGLVLIVLILGFNYWTLSSQNADLQQEVEKLQAELKISAMKQEQSETKNAALQETVHEMDSISANLKKKLEEEKDVLKSKDHDNQKKEYEITSLKNKLVKLQEHIDTITQQLEDHEAELSKAKETNIHLATERDDAVEAIAEKDALINTLKRQLEQAQDEIAAAEHEKLAIVQPKIVPGPMNLPSVEYKEPYLGPGQLGYVSRRAVHTRDWGMHGITFHRDIPIIPRDPPNAPRSKPRFSVADMANEPAALSQNGANIGHDNAAVDTLVAPQPINHGNSNDVNLHVDQGNPQIQAPAKIYNGAAPLPEFHGLAKPRYGLVTRAQVLQHPRVKPVQGPAVVEQPAVKNRPVIEPMIPGNVDGQDPQKDVLAPPPQHQEDSNVMNAKSDGNVSELDKHIREAETQLRDEEIQNDRYRAFQDQMKPSKVQKHKEKVVSLIGKYHRQTEDIRGKTHTLKRIDEPQVQHKYDDADHNNAQEQIDEPQAQHEHDDMAQNNAQEQIDEPQAPHEEQDDNAHNNAQEQIDEPQTRHEAQDENHNNAQEQIDVPEISQANGHPGHE</sequence>
<evidence type="ECO:0000256" key="8">
    <source>
        <dbReference type="SAM" id="Coils"/>
    </source>
</evidence>
<feature type="compositionally biased region" description="Polar residues" evidence="9">
    <location>
        <begin position="395"/>
        <end position="405"/>
    </location>
</feature>
<comment type="caution">
    <text evidence="11">The sequence shown here is derived from an EMBL/GenBank/DDBJ whole genome shotgun (WGS) entry which is preliminary data.</text>
</comment>
<feature type="coiled-coil region" evidence="8">
    <location>
        <begin position="100"/>
        <end position="183"/>
    </location>
</feature>
<evidence type="ECO:0000256" key="2">
    <source>
        <dbReference type="ARBA" id="ARBA00007474"/>
    </source>
</evidence>
<keyword evidence="7 10" id="KW-0472">Membrane</keyword>
<feature type="transmembrane region" description="Helical" evidence="10">
    <location>
        <begin position="12"/>
        <end position="31"/>
    </location>
</feature>
<keyword evidence="5 10" id="KW-1133">Transmembrane helix</keyword>
<evidence type="ECO:0008006" key="13">
    <source>
        <dbReference type="Google" id="ProtNLM"/>
    </source>
</evidence>
<evidence type="ECO:0000313" key="11">
    <source>
        <dbReference type="EMBL" id="KAK8742342.1"/>
    </source>
</evidence>
<protein>
    <recommendedName>
        <fullName evidence="13">Golgi integral membrane protein 4</fullName>
    </recommendedName>
</protein>
<dbReference type="InterPro" id="IPR026139">
    <property type="entry name" value="GOLM1/CASC4"/>
</dbReference>
<proteinExistence type="inferred from homology"/>
<evidence type="ECO:0000256" key="6">
    <source>
        <dbReference type="ARBA" id="ARBA00023054"/>
    </source>
</evidence>
<keyword evidence="6 8" id="KW-0175">Coiled coil</keyword>
<comment type="subcellular location">
    <subcellularLocation>
        <location evidence="1">Membrane</location>
        <topology evidence="1">Single-pass type II membrane protein</topology>
    </subcellularLocation>
</comment>
<feature type="coiled-coil region" evidence="8">
    <location>
        <begin position="406"/>
        <end position="433"/>
    </location>
</feature>
<feature type="region of interest" description="Disordered" evidence="9">
    <location>
        <begin position="485"/>
        <end position="573"/>
    </location>
</feature>
<feature type="region of interest" description="Disordered" evidence="9">
    <location>
        <begin position="367"/>
        <end position="405"/>
    </location>
</feature>
<dbReference type="PANTHER" id="PTHR15896:SF10">
    <property type="entry name" value="CHROMOSOME UNDETERMINED SCAFFOLD_98, WHOLE GENOME SHOTGUN SEQUENCE"/>
    <property type="match status" value="1"/>
</dbReference>
<dbReference type="AlphaFoldDB" id="A0AAW0XER5"/>
<dbReference type="EMBL" id="JARKIK010000028">
    <property type="protein sequence ID" value="KAK8742342.1"/>
    <property type="molecule type" value="Genomic_DNA"/>
</dbReference>
<evidence type="ECO:0000313" key="12">
    <source>
        <dbReference type="Proteomes" id="UP001445076"/>
    </source>
</evidence>
<evidence type="ECO:0000256" key="10">
    <source>
        <dbReference type="SAM" id="Phobius"/>
    </source>
</evidence>
<feature type="non-terminal residue" evidence="11">
    <location>
        <position position="1"/>
    </location>
</feature>
<evidence type="ECO:0000256" key="5">
    <source>
        <dbReference type="ARBA" id="ARBA00022989"/>
    </source>
</evidence>
<dbReference type="PANTHER" id="PTHR15896">
    <property type="entry name" value="GOLGI PHOSPHOPROTEIN 2/GP73-RELATED"/>
    <property type="match status" value="1"/>
</dbReference>
<feature type="coiled-coil region" evidence="8">
    <location>
        <begin position="30"/>
        <end position="57"/>
    </location>
</feature>
<name>A0AAW0XER5_CHEQU</name>
<feature type="compositionally biased region" description="Basic and acidic residues" evidence="9">
    <location>
        <begin position="519"/>
        <end position="529"/>
    </location>
</feature>
<evidence type="ECO:0000256" key="7">
    <source>
        <dbReference type="ARBA" id="ARBA00023136"/>
    </source>
</evidence>